<dbReference type="EMBL" id="CAKMRJ010003053">
    <property type="protein sequence ID" value="CAH1429732.1"/>
    <property type="molecule type" value="Genomic_DNA"/>
</dbReference>
<accession>A0AAU9MT32</accession>
<dbReference type="AlphaFoldDB" id="A0AAU9MT32"/>
<evidence type="ECO:0000313" key="1">
    <source>
        <dbReference type="EMBL" id="CAH1429732.1"/>
    </source>
</evidence>
<feature type="non-terminal residue" evidence="1">
    <location>
        <position position="1"/>
    </location>
</feature>
<name>A0AAU9MT32_9ASTR</name>
<organism evidence="1 2">
    <name type="scientific">Lactuca virosa</name>
    <dbReference type="NCBI Taxonomy" id="75947"/>
    <lineage>
        <taxon>Eukaryota</taxon>
        <taxon>Viridiplantae</taxon>
        <taxon>Streptophyta</taxon>
        <taxon>Embryophyta</taxon>
        <taxon>Tracheophyta</taxon>
        <taxon>Spermatophyta</taxon>
        <taxon>Magnoliopsida</taxon>
        <taxon>eudicotyledons</taxon>
        <taxon>Gunneridae</taxon>
        <taxon>Pentapetalae</taxon>
        <taxon>asterids</taxon>
        <taxon>campanulids</taxon>
        <taxon>Asterales</taxon>
        <taxon>Asteraceae</taxon>
        <taxon>Cichorioideae</taxon>
        <taxon>Cichorieae</taxon>
        <taxon>Lactucinae</taxon>
        <taxon>Lactuca</taxon>
    </lineage>
</organism>
<proteinExistence type="predicted"/>
<keyword evidence="2" id="KW-1185">Reference proteome</keyword>
<comment type="caution">
    <text evidence="1">The sequence shown here is derived from an EMBL/GenBank/DDBJ whole genome shotgun (WGS) entry which is preliminary data.</text>
</comment>
<reference evidence="1 2" key="1">
    <citation type="submission" date="2022-01" db="EMBL/GenBank/DDBJ databases">
        <authorList>
            <person name="Xiong W."/>
            <person name="Schranz E."/>
        </authorList>
    </citation>
    <scope>NUCLEOTIDE SEQUENCE [LARGE SCALE GENOMIC DNA]</scope>
</reference>
<evidence type="ECO:0000313" key="2">
    <source>
        <dbReference type="Proteomes" id="UP001157418"/>
    </source>
</evidence>
<dbReference type="Proteomes" id="UP001157418">
    <property type="component" value="Unassembled WGS sequence"/>
</dbReference>
<sequence>RFGNIVGVFKVMSIAISALEEGEVDTAYMTKLAKLATAEIISLKSSQVGQSNKLEELTISECKSMVEIFESKEINKDGVDSTTNVGDGSDDTCTAITIPRSANMTLLELPNLTILK</sequence>
<protein>
    <submittedName>
        <fullName evidence="1">Uncharacterized protein</fullName>
    </submittedName>
</protein>
<gene>
    <name evidence="1" type="ORF">LVIROSA_LOCUS16569</name>
</gene>